<dbReference type="EMBL" id="CM045770">
    <property type="protein sequence ID" value="KAI7993110.1"/>
    <property type="molecule type" value="Genomic_DNA"/>
</dbReference>
<keyword evidence="2" id="KW-1185">Reference proteome</keyword>
<name>A0ACC0FWE8_9ERIC</name>
<comment type="caution">
    <text evidence="1">The sequence shown here is derived from an EMBL/GenBank/DDBJ whole genome shotgun (WGS) entry which is preliminary data.</text>
</comment>
<sequence>MRLMGVSVICRYLISDCCVVLGKPLVSGDVIGLEGQLTVYNYNGGPCYRCLFPTPPPTTACQRCSDSGVLGIAKGQHSDTAPKAHSRVTNSSRYTASTKYNQSQNINSRRIATTNTLTSASQTYQQPQCNADSPGTKFDQEAHSRATSSSRYTA</sequence>
<reference evidence="1 2" key="1">
    <citation type="journal article" date="2022" name="Plant J.">
        <title>Chromosome-level genome of Camellia lanceoleosa provides a valuable resource for understanding genome evolution and self-incompatibility.</title>
        <authorList>
            <person name="Gong W."/>
            <person name="Xiao S."/>
            <person name="Wang L."/>
            <person name="Liao Z."/>
            <person name="Chang Y."/>
            <person name="Mo W."/>
            <person name="Hu G."/>
            <person name="Li W."/>
            <person name="Zhao G."/>
            <person name="Zhu H."/>
            <person name="Hu X."/>
            <person name="Ji K."/>
            <person name="Xiang X."/>
            <person name="Song Q."/>
            <person name="Yuan D."/>
            <person name="Jin S."/>
            <person name="Zhang L."/>
        </authorList>
    </citation>
    <scope>NUCLEOTIDE SEQUENCE [LARGE SCALE GENOMIC DNA]</scope>
    <source>
        <strain evidence="1">SQ_2022a</strain>
    </source>
</reference>
<gene>
    <name evidence="1" type="ORF">LOK49_LG12G02112</name>
</gene>
<evidence type="ECO:0000313" key="1">
    <source>
        <dbReference type="EMBL" id="KAI7993110.1"/>
    </source>
</evidence>
<proteinExistence type="predicted"/>
<evidence type="ECO:0000313" key="2">
    <source>
        <dbReference type="Proteomes" id="UP001060215"/>
    </source>
</evidence>
<keyword evidence="1" id="KW-0548">Nucleotidyltransferase</keyword>
<dbReference type="Proteomes" id="UP001060215">
    <property type="component" value="Chromosome 13"/>
</dbReference>
<keyword evidence="1" id="KW-0808">Transferase</keyword>
<protein>
    <submittedName>
        <fullName evidence="1">Adenylyltransferase and sulfurtransferase MOCS3</fullName>
    </submittedName>
</protein>
<accession>A0ACC0FWE8</accession>
<organism evidence="1 2">
    <name type="scientific">Camellia lanceoleosa</name>
    <dbReference type="NCBI Taxonomy" id="1840588"/>
    <lineage>
        <taxon>Eukaryota</taxon>
        <taxon>Viridiplantae</taxon>
        <taxon>Streptophyta</taxon>
        <taxon>Embryophyta</taxon>
        <taxon>Tracheophyta</taxon>
        <taxon>Spermatophyta</taxon>
        <taxon>Magnoliopsida</taxon>
        <taxon>eudicotyledons</taxon>
        <taxon>Gunneridae</taxon>
        <taxon>Pentapetalae</taxon>
        <taxon>asterids</taxon>
        <taxon>Ericales</taxon>
        <taxon>Theaceae</taxon>
        <taxon>Camellia</taxon>
    </lineage>
</organism>